<dbReference type="OrthoDB" id="191334at2759"/>
<dbReference type="AlphaFoldDB" id="A0A0K9PHH1"/>
<dbReference type="PANTHER" id="PTHR31042:SF150">
    <property type="entry name" value="OS06G0661900 PROTEIN"/>
    <property type="match status" value="1"/>
</dbReference>
<gene>
    <name evidence="8" type="ORF">ZOSMA_238G00110</name>
</gene>
<keyword evidence="3 8" id="KW-0808">Transferase</keyword>
<evidence type="ECO:0000256" key="1">
    <source>
        <dbReference type="ARBA" id="ARBA00004606"/>
    </source>
</evidence>
<evidence type="ECO:0000256" key="6">
    <source>
        <dbReference type="SAM" id="MobiDB-lite"/>
    </source>
</evidence>
<evidence type="ECO:0000313" key="8">
    <source>
        <dbReference type="EMBL" id="KMZ68533.1"/>
    </source>
</evidence>
<dbReference type="Proteomes" id="UP000036987">
    <property type="component" value="Unassembled WGS sequence"/>
</dbReference>
<accession>A0A0K9PHH1</accession>
<keyword evidence="5" id="KW-0325">Glycoprotein</keyword>
<comment type="subcellular location">
    <subcellularLocation>
        <location evidence="1">Membrane</location>
        <topology evidence="1">Single-pass type II membrane protein</topology>
    </subcellularLocation>
</comment>
<evidence type="ECO:0000256" key="3">
    <source>
        <dbReference type="ARBA" id="ARBA00022679"/>
    </source>
</evidence>
<evidence type="ECO:0000313" key="9">
    <source>
        <dbReference type="Proteomes" id="UP000036987"/>
    </source>
</evidence>
<dbReference type="GO" id="GO:0016020">
    <property type="term" value="C:membrane"/>
    <property type="evidence" value="ECO:0007669"/>
    <property type="project" value="UniProtKB-SubCell"/>
</dbReference>
<reference evidence="9" key="1">
    <citation type="journal article" date="2016" name="Nature">
        <title>The genome of the seagrass Zostera marina reveals angiosperm adaptation to the sea.</title>
        <authorList>
            <person name="Olsen J.L."/>
            <person name="Rouze P."/>
            <person name="Verhelst B."/>
            <person name="Lin Y.-C."/>
            <person name="Bayer T."/>
            <person name="Collen J."/>
            <person name="Dattolo E."/>
            <person name="De Paoli E."/>
            <person name="Dittami S."/>
            <person name="Maumus F."/>
            <person name="Michel G."/>
            <person name="Kersting A."/>
            <person name="Lauritano C."/>
            <person name="Lohaus R."/>
            <person name="Toepel M."/>
            <person name="Tonon T."/>
            <person name="Vanneste K."/>
            <person name="Amirebrahimi M."/>
            <person name="Brakel J."/>
            <person name="Bostroem C."/>
            <person name="Chovatia M."/>
            <person name="Grimwood J."/>
            <person name="Jenkins J.W."/>
            <person name="Jueterbock A."/>
            <person name="Mraz A."/>
            <person name="Stam W.T."/>
            <person name="Tice H."/>
            <person name="Bornberg-Bauer E."/>
            <person name="Green P.J."/>
            <person name="Pearson G.A."/>
            <person name="Procaccini G."/>
            <person name="Duarte C.M."/>
            <person name="Schmutz J."/>
            <person name="Reusch T.B.H."/>
            <person name="Van de Peer Y."/>
        </authorList>
    </citation>
    <scope>NUCLEOTIDE SEQUENCE [LARGE SCALE GENOMIC DNA]</scope>
    <source>
        <strain evidence="9">cv. Finnish</strain>
    </source>
</reference>
<sequence length="398" mass="46263">MKGTQCAPFPRHHHHHHRGGGISSSATLIRRPKWIIILVFFISISVIGAYIFPPRQYVYSPCYFFSSPLCNPFGDWKNSPTERDLTDDELNSDAVIKEILSTPPVESDNNKIAFMFLTPDTLPFEKLWEKFFYGHEDKYSVYVHSSDHKSGHASPIFANADIRSSKVEWGKISMVDAERRLLANAFQNTDNQHFVLLSESCIPLYNFDRIYRYLMETNVSFVDCFHDPGPHGTGRYSERMKPEVKKKDFRKGSQWFSLKRQHALIILADTLYYTKFKKYCQPSMSGNKNCYADEHYLPTVFNLIDPGGIANRSITYVDWSEGKWHPKTFMERDISKRLVKNLTSINKCVHVTSDEKRVEEQMHCLWNGVQSPCYLFARKFYPQTQHKLMNLLSNLAII</sequence>
<dbReference type="EMBL" id="LFYR01000836">
    <property type="protein sequence ID" value="KMZ68533.1"/>
    <property type="molecule type" value="Genomic_DNA"/>
</dbReference>
<proteinExistence type="predicted"/>
<feature type="region of interest" description="Disordered" evidence="6">
    <location>
        <begin position="1"/>
        <end position="24"/>
    </location>
</feature>
<keyword evidence="7" id="KW-0812">Transmembrane</keyword>
<keyword evidence="7" id="KW-1133">Transmembrane helix</keyword>
<keyword evidence="2 8" id="KW-0328">Glycosyltransferase</keyword>
<name>A0A0K9PHH1_ZOSMR</name>
<keyword evidence="9" id="KW-1185">Reference proteome</keyword>
<comment type="caution">
    <text evidence="8">The sequence shown here is derived from an EMBL/GenBank/DDBJ whole genome shotgun (WGS) entry which is preliminary data.</text>
</comment>
<feature type="compositionally biased region" description="Basic residues" evidence="6">
    <location>
        <begin position="10"/>
        <end position="19"/>
    </location>
</feature>
<feature type="transmembrane region" description="Helical" evidence="7">
    <location>
        <begin position="34"/>
        <end position="52"/>
    </location>
</feature>
<dbReference type="GO" id="GO:0016757">
    <property type="term" value="F:glycosyltransferase activity"/>
    <property type="evidence" value="ECO:0007669"/>
    <property type="project" value="UniProtKB-KW"/>
</dbReference>
<dbReference type="OMA" id="ICISPHF"/>
<evidence type="ECO:0000256" key="2">
    <source>
        <dbReference type="ARBA" id="ARBA00022676"/>
    </source>
</evidence>
<dbReference type="InterPro" id="IPR003406">
    <property type="entry name" value="Glyco_trans_14"/>
</dbReference>
<evidence type="ECO:0000256" key="7">
    <source>
        <dbReference type="SAM" id="Phobius"/>
    </source>
</evidence>
<protein>
    <submittedName>
        <fullName evidence="8">Core-2/I-branching beta-1,6-N-acetylglucosaminyltransferase familyprotein</fullName>
    </submittedName>
</protein>
<evidence type="ECO:0000256" key="4">
    <source>
        <dbReference type="ARBA" id="ARBA00023136"/>
    </source>
</evidence>
<evidence type="ECO:0000256" key="5">
    <source>
        <dbReference type="ARBA" id="ARBA00023180"/>
    </source>
</evidence>
<dbReference type="Pfam" id="PF02485">
    <property type="entry name" value="Branch"/>
    <property type="match status" value="1"/>
</dbReference>
<dbReference type="PANTHER" id="PTHR31042">
    <property type="entry name" value="CORE-2/I-BRANCHING BETA-1,6-N-ACETYLGLUCOSAMINYLTRANSFERASE FAMILY PROTEIN-RELATED"/>
    <property type="match status" value="1"/>
</dbReference>
<dbReference type="InterPro" id="IPR044174">
    <property type="entry name" value="BC10-like"/>
</dbReference>
<organism evidence="8 9">
    <name type="scientific">Zostera marina</name>
    <name type="common">Eelgrass</name>
    <dbReference type="NCBI Taxonomy" id="29655"/>
    <lineage>
        <taxon>Eukaryota</taxon>
        <taxon>Viridiplantae</taxon>
        <taxon>Streptophyta</taxon>
        <taxon>Embryophyta</taxon>
        <taxon>Tracheophyta</taxon>
        <taxon>Spermatophyta</taxon>
        <taxon>Magnoliopsida</taxon>
        <taxon>Liliopsida</taxon>
        <taxon>Zosteraceae</taxon>
        <taxon>Zostera</taxon>
    </lineage>
</organism>
<keyword evidence="4 7" id="KW-0472">Membrane</keyword>